<dbReference type="GO" id="GO:0006412">
    <property type="term" value="P:translation"/>
    <property type="evidence" value="ECO:0007669"/>
    <property type="project" value="UniProtKB-UniRule"/>
</dbReference>
<dbReference type="InterPro" id="IPR019972">
    <property type="entry name" value="Ribosomal_uL14_CS"/>
</dbReference>
<proteinExistence type="inferred from homology"/>
<dbReference type="AlphaFoldDB" id="A0A1L2JK92"/>
<evidence type="ECO:0000256" key="4">
    <source>
        <dbReference type="HAMAP-Rule" id="MF_01367"/>
    </source>
</evidence>
<name>A0A1L2JK92_9CREN</name>
<organism evidence="6">
    <name type="scientific">uncultured korarchaeote</name>
    <dbReference type="NCBI Taxonomy" id="161241"/>
    <lineage>
        <taxon>Archaea</taxon>
        <taxon>Thermoproteota</taxon>
        <taxon>environmental samples</taxon>
    </lineage>
</organism>
<dbReference type="PROSITE" id="PS00049">
    <property type="entry name" value="RIBOSOMAL_L14"/>
    <property type="match status" value="1"/>
</dbReference>
<dbReference type="CDD" id="cd00337">
    <property type="entry name" value="Ribosomal_uL14"/>
    <property type="match status" value="1"/>
</dbReference>
<dbReference type="InterPro" id="IPR036853">
    <property type="entry name" value="Ribosomal_uL14_sf"/>
</dbReference>
<reference evidence="6" key="1">
    <citation type="journal article" date="2017" name="Nature">
        <title>Metagenomic exploration of ASGARD archaea illuminates the origin of cellular complexity in eukaryotes.</title>
        <authorList>
            <person name="Zaremba-Niedzwiedzka K."/>
            <person name="Caceres E.F."/>
            <person name="Saw J.H.W."/>
            <person name="Backstrom D."/>
            <person name="Juzokaite L."/>
            <person name="Vancaester E."/>
            <person name="Seitz K.W."/>
            <person name="Anantharaman K."/>
            <person name="Starnawski P."/>
            <person name="Kjeldsen K.U."/>
            <person name="Stott M.B."/>
            <person name="Nunoura T."/>
            <person name="Banfield J.F."/>
            <person name="Schramm A."/>
            <person name="Baker B.J."/>
            <person name="Spang A."/>
            <person name="Ettema T.J.G."/>
        </authorList>
    </citation>
    <scope>NUCLEOTIDE SEQUENCE</scope>
    <source>
        <strain evidence="6">TIV_1</strain>
    </source>
</reference>
<dbReference type="PANTHER" id="PTHR11761:SF8">
    <property type="entry name" value="LARGE RIBOSOMAL SUBUNIT PROTEIN UL14"/>
    <property type="match status" value="1"/>
</dbReference>
<accession>A0A1L2JK92</accession>
<dbReference type="Gene3D" id="2.40.150.20">
    <property type="entry name" value="Ribosomal protein L14"/>
    <property type="match status" value="1"/>
</dbReference>
<evidence type="ECO:0000256" key="5">
    <source>
        <dbReference type="RuleBase" id="RU003949"/>
    </source>
</evidence>
<keyword evidence="4" id="KW-0694">RNA-binding</keyword>
<dbReference type="SUPFAM" id="SSF50193">
    <property type="entry name" value="Ribosomal protein L14"/>
    <property type="match status" value="1"/>
</dbReference>
<keyword evidence="2 4" id="KW-0689">Ribosomal protein</keyword>
<evidence type="ECO:0000256" key="3">
    <source>
        <dbReference type="ARBA" id="ARBA00023274"/>
    </source>
</evidence>
<dbReference type="FunFam" id="2.40.150.20:FF:000007">
    <property type="entry name" value="50S ribosomal protein L14"/>
    <property type="match status" value="1"/>
</dbReference>
<protein>
    <recommendedName>
        <fullName evidence="4">Large ribosomal subunit protein uL14</fullName>
    </recommendedName>
</protein>
<evidence type="ECO:0000256" key="1">
    <source>
        <dbReference type="ARBA" id="ARBA00010745"/>
    </source>
</evidence>
<keyword evidence="3 4" id="KW-0687">Ribonucleoprotein</keyword>
<dbReference type="PANTHER" id="PTHR11761">
    <property type="entry name" value="50S/60S RIBOSOMAL PROTEIN L14/L23"/>
    <property type="match status" value="1"/>
</dbReference>
<sequence length="141" mass="15323">MARALRKRKKIGPRRRIARGLPVGAKIKCSDNSGAKVLQIIGVKGYRGPKNRLPSASVGDLVIVAVKEGKPDLVHTVQRAVIIRQRAPFRRKNGEVIMFEDNAAVLIKPDNSPRGTEIKGPVAREAIERFPALSGVASMVV</sequence>
<comment type="function">
    <text evidence="4">Binds to 23S rRNA. Forms part of two intersubunit bridges in the 70S ribosome.</text>
</comment>
<dbReference type="NCBIfam" id="NF006344">
    <property type="entry name" value="PRK08571.1"/>
    <property type="match status" value="1"/>
</dbReference>
<evidence type="ECO:0000313" key="6">
    <source>
        <dbReference type="EMBL" id="AOZ56139.1"/>
    </source>
</evidence>
<comment type="subunit">
    <text evidence="4">Part of the 50S ribosomal subunit. Forms a cluster with proteins L3 and L24e, part of which may contact the 16S rRNA in 2 intersubunit bridges.</text>
</comment>
<gene>
    <name evidence="4" type="primary">rpl14</name>
</gene>
<keyword evidence="4" id="KW-0699">rRNA-binding</keyword>
<dbReference type="GO" id="GO:0070180">
    <property type="term" value="F:large ribosomal subunit rRNA binding"/>
    <property type="evidence" value="ECO:0007669"/>
    <property type="project" value="TreeGrafter"/>
</dbReference>
<dbReference type="InterPro" id="IPR000218">
    <property type="entry name" value="Ribosomal_uL14"/>
</dbReference>
<dbReference type="HAMAP" id="MF_01367">
    <property type="entry name" value="Ribosomal_uL14"/>
    <property type="match status" value="1"/>
</dbReference>
<dbReference type="SMART" id="SM01374">
    <property type="entry name" value="Ribosomal_L14"/>
    <property type="match status" value="1"/>
</dbReference>
<comment type="similarity">
    <text evidence="1 4 5">Belongs to the universal ribosomal protein uL14 family.</text>
</comment>
<dbReference type="EMBL" id="KX765053">
    <property type="protein sequence ID" value="AOZ56139.1"/>
    <property type="molecule type" value="Genomic_DNA"/>
</dbReference>
<dbReference type="GO" id="GO:0003735">
    <property type="term" value="F:structural constituent of ribosome"/>
    <property type="evidence" value="ECO:0007669"/>
    <property type="project" value="InterPro"/>
</dbReference>
<dbReference type="GO" id="GO:0022625">
    <property type="term" value="C:cytosolic large ribosomal subunit"/>
    <property type="evidence" value="ECO:0007669"/>
    <property type="project" value="TreeGrafter"/>
</dbReference>
<dbReference type="Pfam" id="PF00238">
    <property type="entry name" value="Ribosomal_L14"/>
    <property type="match status" value="1"/>
</dbReference>
<evidence type="ECO:0000256" key="2">
    <source>
        <dbReference type="ARBA" id="ARBA00022980"/>
    </source>
</evidence>